<dbReference type="EMBL" id="JACYTN010000002">
    <property type="protein sequence ID" value="MBD8497325.1"/>
    <property type="molecule type" value="Genomic_DNA"/>
</dbReference>
<sequence>MSSITILIAEDQRLVREGLETIINLEPDLKVVGTADNGYNACVLVEQLRPQLVLMDIEMPVMNGIMATQRIKQLYPETIVLILSTFTDEEYIIEGLANGASGYLLKDFSSDKLTTSLKEAARGELMLPSKLAAKLAARLRMAPPPRLAVRDYGLTPRELEIAKLIVSYKNNREIADTLYIAEGTVKNYISVIYEKIGTNDRAKAISILTDTLEGTMFNH</sequence>
<dbReference type="Proteomes" id="UP000634529">
    <property type="component" value="Unassembled WGS sequence"/>
</dbReference>
<evidence type="ECO:0000259" key="6">
    <source>
        <dbReference type="PROSITE" id="PS50043"/>
    </source>
</evidence>
<dbReference type="CDD" id="cd06170">
    <property type="entry name" value="LuxR_C_like"/>
    <property type="match status" value="1"/>
</dbReference>
<dbReference type="Pfam" id="PF00072">
    <property type="entry name" value="Response_reg"/>
    <property type="match status" value="1"/>
</dbReference>
<feature type="domain" description="HTH luxR-type" evidence="6">
    <location>
        <begin position="147"/>
        <end position="212"/>
    </location>
</feature>
<dbReference type="PROSITE" id="PS50043">
    <property type="entry name" value="HTH_LUXR_2"/>
    <property type="match status" value="1"/>
</dbReference>
<evidence type="ECO:0000256" key="3">
    <source>
        <dbReference type="ARBA" id="ARBA00023125"/>
    </source>
</evidence>
<accession>A0ABR9AT91</accession>
<keyword evidence="9" id="KW-1185">Reference proteome</keyword>
<keyword evidence="3" id="KW-0238">DNA-binding</keyword>
<reference evidence="8 9" key="1">
    <citation type="submission" date="2020-09" db="EMBL/GenBank/DDBJ databases">
        <title>Paenibacillus sp. CAU 1523 isolated from sand of Haeundae Beach.</title>
        <authorList>
            <person name="Kim W."/>
        </authorList>
    </citation>
    <scope>NUCLEOTIDE SEQUENCE [LARGE SCALE GENOMIC DNA]</scope>
    <source>
        <strain evidence="8 9">CAU 1523</strain>
    </source>
</reference>
<evidence type="ECO:0000313" key="8">
    <source>
        <dbReference type="EMBL" id="MBD8497325.1"/>
    </source>
</evidence>
<dbReference type="SUPFAM" id="SSF46894">
    <property type="entry name" value="C-terminal effector domain of the bipartite response regulators"/>
    <property type="match status" value="1"/>
</dbReference>
<evidence type="ECO:0000256" key="2">
    <source>
        <dbReference type="ARBA" id="ARBA00023015"/>
    </source>
</evidence>
<keyword evidence="1 5" id="KW-0597">Phosphoprotein</keyword>
<evidence type="ECO:0000259" key="7">
    <source>
        <dbReference type="PROSITE" id="PS50110"/>
    </source>
</evidence>
<feature type="modified residue" description="4-aspartylphosphate" evidence="5">
    <location>
        <position position="56"/>
    </location>
</feature>
<dbReference type="Gene3D" id="3.40.50.2300">
    <property type="match status" value="1"/>
</dbReference>
<organism evidence="8 9">
    <name type="scientific">Paenibacillus arenosi</name>
    <dbReference type="NCBI Taxonomy" id="2774142"/>
    <lineage>
        <taxon>Bacteria</taxon>
        <taxon>Bacillati</taxon>
        <taxon>Bacillota</taxon>
        <taxon>Bacilli</taxon>
        <taxon>Bacillales</taxon>
        <taxon>Paenibacillaceae</taxon>
        <taxon>Paenibacillus</taxon>
    </lineage>
</organism>
<keyword evidence="4" id="KW-0804">Transcription</keyword>
<dbReference type="PRINTS" id="PR00038">
    <property type="entry name" value="HTHLUXR"/>
</dbReference>
<feature type="domain" description="Response regulatory" evidence="7">
    <location>
        <begin position="5"/>
        <end position="121"/>
    </location>
</feature>
<dbReference type="PANTHER" id="PTHR43214:SF43">
    <property type="entry name" value="TWO-COMPONENT RESPONSE REGULATOR"/>
    <property type="match status" value="1"/>
</dbReference>
<dbReference type="InterPro" id="IPR011006">
    <property type="entry name" value="CheY-like_superfamily"/>
</dbReference>
<dbReference type="CDD" id="cd17535">
    <property type="entry name" value="REC_NarL-like"/>
    <property type="match status" value="1"/>
</dbReference>
<keyword evidence="2" id="KW-0805">Transcription regulation</keyword>
<evidence type="ECO:0000256" key="4">
    <source>
        <dbReference type="ARBA" id="ARBA00023163"/>
    </source>
</evidence>
<gene>
    <name evidence="8" type="ORF">IFO66_03325</name>
</gene>
<dbReference type="InterPro" id="IPR016032">
    <property type="entry name" value="Sig_transdc_resp-reg_C-effctor"/>
</dbReference>
<dbReference type="PROSITE" id="PS50110">
    <property type="entry name" value="RESPONSE_REGULATORY"/>
    <property type="match status" value="1"/>
</dbReference>
<proteinExistence type="predicted"/>
<dbReference type="Pfam" id="PF00196">
    <property type="entry name" value="GerE"/>
    <property type="match status" value="1"/>
</dbReference>
<evidence type="ECO:0000256" key="1">
    <source>
        <dbReference type="ARBA" id="ARBA00022553"/>
    </source>
</evidence>
<dbReference type="InterPro" id="IPR000792">
    <property type="entry name" value="Tscrpt_reg_LuxR_C"/>
</dbReference>
<dbReference type="InterPro" id="IPR001789">
    <property type="entry name" value="Sig_transdc_resp-reg_receiver"/>
</dbReference>
<dbReference type="SMART" id="SM00448">
    <property type="entry name" value="REC"/>
    <property type="match status" value="1"/>
</dbReference>
<name>A0ABR9AT91_9BACL</name>
<dbReference type="SUPFAM" id="SSF52172">
    <property type="entry name" value="CheY-like"/>
    <property type="match status" value="1"/>
</dbReference>
<dbReference type="PANTHER" id="PTHR43214">
    <property type="entry name" value="TWO-COMPONENT RESPONSE REGULATOR"/>
    <property type="match status" value="1"/>
</dbReference>
<dbReference type="SMART" id="SM00421">
    <property type="entry name" value="HTH_LUXR"/>
    <property type="match status" value="1"/>
</dbReference>
<evidence type="ECO:0000256" key="5">
    <source>
        <dbReference type="PROSITE-ProRule" id="PRU00169"/>
    </source>
</evidence>
<dbReference type="InterPro" id="IPR039420">
    <property type="entry name" value="WalR-like"/>
</dbReference>
<protein>
    <submittedName>
        <fullName evidence="8">Response regulator transcription factor</fullName>
    </submittedName>
</protein>
<dbReference type="InterPro" id="IPR058245">
    <property type="entry name" value="NreC/VraR/RcsB-like_REC"/>
</dbReference>
<evidence type="ECO:0000313" key="9">
    <source>
        <dbReference type="Proteomes" id="UP000634529"/>
    </source>
</evidence>
<dbReference type="RefSeq" id="WP_192023784.1">
    <property type="nucleotide sequence ID" value="NZ_JACYTN010000002.1"/>
</dbReference>
<comment type="caution">
    <text evidence="8">The sequence shown here is derived from an EMBL/GenBank/DDBJ whole genome shotgun (WGS) entry which is preliminary data.</text>
</comment>